<dbReference type="CTD" id="85457"/>
<feature type="compositionally biased region" description="Low complexity" evidence="1">
    <location>
        <begin position="20"/>
        <end position="32"/>
    </location>
</feature>
<sequence>MPSDQPPPPCRPSRPRRESSLASSSKPGSPDSEGCMGQDEKTVASSDSSEKSQHSSSEVEKDSGFSDVSSEYLSTVEQTDTDDQSASSLHRPARLQRAPQKASGGLPGSTFTGLAPVYIVKNVALKQPLGPSAPTQFLAWNSQHPLDSLQGSPARVVFIQQPLAALKPLLPGQKSAAKEPSLSSLSAYPKIAPHPGCDQQAKTGPEPTAAGSISKNKRFCLEETWVSSSKPSAPKCSGERQGTEPLPPASSGQPVPAAVGPVALSQNTVTSSTGSEMPNLDQAEVRMISRASKKLGFSSLGKQRRFHNTVEILRKSGLLGITLRTKELIRQNSSTQRDLAELQEHAQLLYEAVQSNDCQAWTRLQEAMSHSAAYWASKGAASFPPQGQSLAAEAANSSALVTRESPPSSPMNLSIAPDTSVGAVLP</sequence>
<keyword evidence="2" id="KW-1185">Reference proteome</keyword>
<dbReference type="Proteomes" id="UP001190640">
    <property type="component" value="Chromosome 15"/>
</dbReference>
<organism evidence="2 3">
    <name type="scientific">Eublepharis macularius</name>
    <name type="common">Leopard gecko</name>
    <name type="synonym">Cyrtodactylus macularius</name>
    <dbReference type="NCBI Taxonomy" id="481883"/>
    <lineage>
        <taxon>Eukaryota</taxon>
        <taxon>Metazoa</taxon>
        <taxon>Chordata</taxon>
        <taxon>Craniata</taxon>
        <taxon>Vertebrata</taxon>
        <taxon>Euteleostomi</taxon>
        <taxon>Lepidosauria</taxon>
        <taxon>Squamata</taxon>
        <taxon>Bifurcata</taxon>
        <taxon>Gekkota</taxon>
        <taxon>Eublepharidae</taxon>
        <taxon>Eublepharinae</taxon>
        <taxon>Eublepharis</taxon>
    </lineage>
</organism>
<dbReference type="GO" id="GO:0005634">
    <property type="term" value="C:nucleus"/>
    <property type="evidence" value="ECO:0007669"/>
    <property type="project" value="TreeGrafter"/>
</dbReference>
<evidence type="ECO:0000313" key="2">
    <source>
        <dbReference type="Proteomes" id="UP001190640"/>
    </source>
</evidence>
<dbReference type="RefSeq" id="XP_054855128.1">
    <property type="nucleotide sequence ID" value="XM_054999153.1"/>
</dbReference>
<feature type="compositionally biased region" description="Basic and acidic residues" evidence="1">
    <location>
        <begin position="38"/>
        <end position="64"/>
    </location>
</feature>
<dbReference type="GeneID" id="129343127"/>
<feature type="compositionally biased region" description="Polar residues" evidence="1">
    <location>
        <begin position="66"/>
        <end position="88"/>
    </location>
</feature>
<feature type="region of interest" description="Disordered" evidence="1">
    <location>
        <begin position="178"/>
        <end position="214"/>
    </location>
</feature>
<feature type="compositionally biased region" description="Pro residues" evidence="1">
    <location>
        <begin position="1"/>
        <end position="12"/>
    </location>
</feature>
<evidence type="ECO:0000256" key="1">
    <source>
        <dbReference type="SAM" id="MobiDB-lite"/>
    </source>
</evidence>
<dbReference type="Pfam" id="PF15800">
    <property type="entry name" value="CiPC"/>
    <property type="match status" value="1"/>
</dbReference>
<accession>A0AA97KDW7</accession>
<feature type="region of interest" description="Disordered" evidence="1">
    <location>
        <begin position="228"/>
        <end position="258"/>
    </location>
</feature>
<dbReference type="PANTHER" id="PTHR34648">
    <property type="entry name" value="CLOCK-INTERACTING PACEMAKER"/>
    <property type="match status" value="1"/>
</dbReference>
<dbReference type="GO" id="GO:0045892">
    <property type="term" value="P:negative regulation of DNA-templated transcription"/>
    <property type="evidence" value="ECO:0007669"/>
    <property type="project" value="InterPro"/>
</dbReference>
<dbReference type="GO" id="GO:0042754">
    <property type="term" value="P:negative regulation of circadian rhythm"/>
    <property type="evidence" value="ECO:0007669"/>
    <property type="project" value="InterPro"/>
</dbReference>
<feature type="region of interest" description="Disordered" evidence="1">
    <location>
        <begin position="394"/>
        <end position="426"/>
    </location>
</feature>
<proteinExistence type="predicted"/>
<dbReference type="KEGG" id="emc:129343127"/>
<dbReference type="InterPro" id="IPR031602">
    <property type="entry name" value="CIPC"/>
</dbReference>
<reference evidence="3" key="1">
    <citation type="submission" date="2025-08" db="UniProtKB">
        <authorList>
            <consortium name="RefSeq"/>
        </authorList>
    </citation>
    <scope>IDENTIFICATION</scope>
    <source>
        <tissue evidence="3">Blood</tissue>
    </source>
</reference>
<evidence type="ECO:0000313" key="3">
    <source>
        <dbReference type="RefSeq" id="XP_054855128.1"/>
    </source>
</evidence>
<dbReference type="AlphaFoldDB" id="A0AA97KDW7"/>
<name>A0AA97KDW7_EUBMA</name>
<gene>
    <name evidence="3" type="primary">CIPC</name>
</gene>
<feature type="region of interest" description="Disordered" evidence="1">
    <location>
        <begin position="1"/>
        <end position="108"/>
    </location>
</feature>
<protein>
    <submittedName>
        <fullName evidence="3">CLOCK-interacting pacemaker isoform X1</fullName>
    </submittedName>
</protein>
<dbReference type="PANTHER" id="PTHR34648:SF7">
    <property type="entry name" value="SI:CH211-132B12.7"/>
    <property type="match status" value="1"/>
</dbReference>